<feature type="transmembrane region" description="Helical" evidence="3">
    <location>
        <begin position="679"/>
        <end position="702"/>
    </location>
</feature>
<keyword evidence="3" id="KW-1133">Transmembrane helix</keyword>
<dbReference type="PANTHER" id="PTHR37813">
    <property type="entry name" value="FELS-2 PROPHAGE PROTEIN"/>
    <property type="match status" value="1"/>
</dbReference>
<evidence type="ECO:0000313" key="5">
    <source>
        <dbReference type="EMBL" id="RJF78077.1"/>
    </source>
</evidence>
<evidence type="ECO:0000259" key="4">
    <source>
        <dbReference type="Pfam" id="PF10145"/>
    </source>
</evidence>
<proteinExistence type="predicted"/>
<keyword evidence="1" id="KW-1188">Viral release from host cell</keyword>
<dbReference type="Proteomes" id="UP000283458">
    <property type="component" value="Unassembled WGS sequence"/>
</dbReference>
<protein>
    <submittedName>
        <fullName evidence="5">Phage tail tape measure protein</fullName>
    </submittedName>
</protein>
<organism evidence="5 6">
    <name type="scientific">Azospirillum cavernae</name>
    <dbReference type="NCBI Taxonomy" id="2320860"/>
    <lineage>
        <taxon>Bacteria</taxon>
        <taxon>Pseudomonadati</taxon>
        <taxon>Pseudomonadota</taxon>
        <taxon>Alphaproteobacteria</taxon>
        <taxon>Rhodospirillales</taxon>
        <taxon>Azospirillaceae</taxon>
        <taxon>Azospirillum</taxon>
    </lineage>
</organism>
<evidence type="ECO:0000256" key="1">
    <source>
        <dbReference type="ARBA" id="ARBA00022612"/>
    </source>
</evidence>
<evidence type="ECO:0000256" key="2">
    <source>
        <dbReference type="SAM" id="Coils"/>
    </source>
</evidence>
<evidence type="ECO:0000256" key="3">
    <source>
        <dbReference type="SAM" id="Phobius"/>
    </source>
</evidence>
<feature type="transmembrane region" description="Helical" evidence="3">
    <location>
        <begin position="714"/>
        <end position="736"/>
    </location>
</feature>
<dbReference type="EMBL" id="QYUL01000004">
    <property type="protein sequence ID" value="RJF78077.1"/>
    <property type="molecule type" value="Genomic_DNA"/>
</dbReference>
<dbReference type="Gene3D" id="1.20.5.340">
    <property type="match status" value="1"/>
</dbReference>
<feature type="domain" description="Phage tail tape measure protein" evidence="4">
    <location>
        <begin position="402"/>
        <end position="589"/>
    </location>
</feature>
<evidence type="ECO:0000313" key="6">
    <source>
        <dbReference type="Proteomes" id="UP000283458"/>
    </source>
</evidence>
<keyword evidence="6" id="KW-1185">Reference proteome</keyword>
<feature type="coiled-coil region" evidence="2">
    <location>
        <begin position="801"/>
        <end position="842"/>
    </location>
</feature>
<keyword evidence="2" id="KW-0175">Coiled coil</keyword>
<accession>A0A418VP79</accession>
<name>A0A418VP79_9PROT</name>
<reference evidence="5 6" key="1">
    <citation type="submission" date="2018-09" db="EMBL/GenBank/DDBJ databases">
        <authorList>
            <person name="Zhu H."/>
        </authorList>
    </citation>
    <scope>NUCLEOTIDE SEQUENCE [LARGE SCALE GENOMIC DNA]</scope>
    <source>
        <strain evidence="5 6">K2W22B-5</strain>
    </source>
</reference>
<keyword evidence="3" id="KW-0812">Transmembrane</keyword>
<dbReference type="SUPFAM" id="SSF57997">
    <property type="entry name" value="Tropomyosin"/>
    <property type="match status" value="1"/>
</dbReference>
<keyword evidence="3" id="KW-0472">Membrane</keyword>
<dbReference type="NCBIfam" id="TIGR01760">
    <property type="entry name" value="tape_meas_TP901"/>
    <property type="match status" value="1"/>
</dbReference>
<dbReference type="InterPro" id="IPR010090">
    <property type="entry name" value="Phage_tape_meas"/>
</dbReference>
<gene>
    <name evidence="5" type="ORF">D3877_23390</name>
</gene>
<dbReference type="Pfam" id="PF10145">
    <property type="entry name" value="PhageMin_Tail"/>
    <property type="match status" value="1"/>
</dbReference>
<sequence length="1712" mass="182376">MNMATSDYEFSASVNTTSAEQSLKNLESLLRRVALGAIRFDAALKAIGGQDLKIKDVKSTLNALKTEFSLLKVGDVNASRSNAAFEGVIKGMTDKAKVELRKFGDTASLEAKASLNRFQNTLNQGARSLNQDGLLNDVLGGKFKAANSTAGLKRQIGDLTSLYNSFYDNLGRKREGSSVLENLGGALSQAQTKLKQVADPITATVADARKQVRDLGAELASVVMQSDRKKQTLGARAYEGDALSTVKRGGIGDLSDQQLKLAEKAAARVRETTRGELESLKAQQSSASAIAQKNRELERTATLEAQITAELSRRKSASATPVKSTQEKADASWDMTFARVNSGGGAKLLEMQARLLVNYQAINAALSSFSFGAQFVKELDAEMRNLQAISNTTDTAMQGLRQTLIGVSEDTKFTAVEVTKAATTMSQAGFSTDQIQGAIKGVTLLATATGSDLAQSVDVATSIVGVFNVRAEEMGQVANQVTSALNLSKLTMEKLATGIQYAGNIAADNNVSFTELVTVMGAMSNAGIKNGSTLGTGIRQLMIDLQNPTEKLISGLAKVGLTMADVDVRSKGLIGVLQTLKDAGFTTADAIQTLEVRSAAAYSAAAKFTDGMAEMQRQILLSNAAVEANDIQMKSFENTWKQFTSVFGTFADQIGRGALLALRDLVAGISEVVSAMSRMSAIGTIGDAGIAAAFTAMAMAALNLIKNLTPVRALIGGVGAAMTATAATAVSMATAVKTAGGVSAAFTASLASLRGGLLTAQGATAAFSTAMTGLVAVLSRFIVPAAIFLIAESFISGAREADRYASAIDQAKARVDELNGRVQQQQEAMQSVSKQMDIYQDRSERLKSHQDELSVAVLEAEQKFGKLGFTMDGLEPTFDNMMRALQNLQGKLAEDFTGNLEAQLDALGNKVRTTQLQLQSFGDLNQIGPLLAGIGESDALTVERTAVPKKARTGNFVNDTYEGVMDIVTNPVQRFKADMAALFNDKATLAQLRPDSITGLNTSALKTDLGKQITSHLQQGPNANVNDVNRSIGDIERRIIETRRSGQDTSGLEKLKDTLEKLSTGLVNIRADEQKQKDIKDNQLPAAKFMETVGPALEQQVREYKSLTDSVKRQIDAAGSAREKDKVLKENQPKLEAAKSALMSARGGLAGDQQKVFDKLMGSTMNEVEHVVEGMGDDIADSLDKAEKRVKQERAKRLEAQITRLGRFRKGEDPNQGDVESRIAQVKSVGAELMDAELSALRTQLEGDKDLAGNPEEIEAALNERKMAIQEKIDASVEGLGRLYDGMEKSLTLKTESAMAALKRLDKESKETLEQSTFEAATPTRMRSVTINAKKEMVSRGLANETDIVALEMDQRDDQDKLEETMVGLYKRRADDIAELMRKATEASDAEIRKMEELKAASEDATRGLNARKEAQKEYNETVSEHKTTLNEVTSLTIAHKDALRQVEEQQEKVRAKNDDLSGNWTKAWKANTQKTLETAGAFKTFQDATIALGQTAITEGMSGLSTFISDLASGAKTAGEAFRDMARSFATALLNMASQQAAASVMGALFGNAATGNSGASGAASGASGGIISSLGSWVSSLFYTGGPVRNASGTRLRLSTGSVSGVDVGRDSVDAILRPGEFVMNKSATDAVGEDFLADLNARGAAALPSQMPTMPKPTQPAPVKTNVYVVSPDRAPQMGPSDVVATISNDIATGGSVKQLIKSVVAGRM</sequence>
<dbReference type="PANTHER" id="PTHR37813:SF1">
    <property type="entry name" value="FELS-2 PROPHAGE PROTEIN"/>
    <property type="match status" value="1"/>
</dbReference>
<comment type="caution">
    <text evidence="5">The sequence shown here is derived from an EMBL/GenBank/DDBJ whole genome shotgun (WGS) entry which is preliminary data.</text>
</comment>